<evidence type="ECO:0000259" key="13">
    <source>
        <dbReference type="PROSITE" id="PS50089"/>
    </source>
</evidence>
<keyword evidence="2" id="KW-0479">Metal-binding</keyword>
<dbReference type="SMART" id="SM00184">
    <property type="entry name" value="RING"/>
    <property type="match status" value="1"/>
</dbReference>
<feature type="region of interest" description="Disordered" evidence="11">
    <location>
        <begin position="407"/>
        <end position="508"/>
    </location>
</feature>
<evidence type="ECO:0000256" key="2">
    <source>
        <dbReference type="ARBA" id="ARBA00022723"/>
    </source>
</evidence>
<feature type="transmembrane region" description="Helical" evidence="12">
    <location>
        <begin position="294"/>
        <end position="322"/>
    </location>
</feature>
<evidence type="ECO:0000256" key="11">
    <source>
        <dbReference type="SAM" id="MobiDB-lite"/>
    </source>
</evidence>
<dbReference type="InterPro" id="IPR001841">
    <property type="entry name" value="Znf_RING"/>
</dbReference>
<feature type="region of interest" description="Disordered" evidence="11">
    <location>
        <begin position="521"/>
        <end position="552"/>
    </location>
</feature>
<feature type="domain" description="RING-type" evidence="13">
    <location>
        <begin position="355"/>
        <end position="397"/>
    </location>
</feature>
<feature type="region of interest" description="Disordered" evidence="11">
    <location>
        <begin position="661"/>
        <end position="712"/>
    </location>
</feature>
<evidence type="ECO:0000256" key="8">
    <source>
        <dbReference type="ARBA" id="ARBA00023180"/>
    </source>
</evidence>
<evidence type="ECO:0000256" key="6">
    <source>
        <dbReference type="ARBA" id="ARBA00022989"/>
    </source>
</evidence>
<dbReference type="PROSITE" id="PS50089">
    <property type="entry name" value="ZF_RING_2"/>
    <property type="match status" value="1"/>
</dbReference>
<evidence type="ECO:0000313" key="14">
    <source>
        <dbReference type="EnsemblMetazoa" id="ACOM037885-PA.1"/>
    </source>
</evidence>
<evidence type="ECO:0000256" key="3">
    <source>
        <dbReference type="ARBA" id="ARBA00022729"/>
    </source>
</evidence>
<dbReference type="PANTHER" id="PTHR46539:SF1">
    <property type="entry name" value="E3 UBIQUITIN-PROTEIN LIGASE ATL42"/>
    <property type="match status" value="1"/>
</dbReference>
<keyword evidence="5" id="KW-0862">Zinc</keyword>
<dbReference type="CDD" id="cd16665">
    <property type="entry name" value="RING-H2_RNF13-like"/>
    <property type="match status" value="1"/>
</dbReference>
<dbReference type="Pfam" id="PF02225">
    <property type="entry name" value="PA"/>
    <property type="match status" value="1"/>
</dbReference>
<dbReference type="FunFam" id="3.30.40.10:FF:000429">
    <property type="entry name" value="E3 ubiquitin-protein ligase RNF13"/>
    <property type="match status" value="1"/>
</dbReference>
<dbReference type="EnsemblMetazoa" id="ACOM037885-RA">
    <property type="protein sequence ID" value="ACOM037885-PA.1"/>
    <property type="gene ID" value="ACOM037885"/>
</dbReference>
<dbReference type="PANTHER" id="PTHR46539">
    <property type="entry name" value="E3 UBIQUITIN-PROTEIN LIGASE ATL42"/>
    <property type="match status" value="1"/>
</dbReference>
<keyword evidence="6 12" id="KW-1133">Transmembrane helix</keyword>
<evidence type="ECO:0000256" key="12">
    <source>
        <dbReference type="SAM" id="Phobius"/>
    </source>
</evidence>
<feature type="compositionally biased region" description="Polar residues" evidence="11">
    <location>
        <begin position="569"/>
        <end position="580"/>
    </location>
</feature>
<keyword evidence="1 12" id="KW-0812">Transmembrane</keyword>
<feature type="compositionally biased region" description="Low complexity" evidence="11">
    <location>
        <begin position="442"/>
        <end position="489"/>
    </location>
</feature>
<dbReference type="Proteomes" id="UP000075882">
    <property type="component" value="Unassembled WGS sequence"/>
</dbReference>
<feature type="compositionally biased region" description="Polar residues" evidence="11">
    <location>
        <begin position="413"/>
        <end position="438"/>
    </location>
</feature>
<dbReference type="Gene3D" id="3.50.30.30">
    <property type="match status" value="1"/>
</dbReference>
<comment type="subcellular location">
    <subcellularLocation>
        <location evidence="9">Endomembrane system</location>
        <topology evidence="9">Single-pass type I membrane protein</topology>
    </subcellularLocation>
</comment>
<dbReference type="FunFam" id="3.50.30.30:FF:000026">
    <property type="entry name" value="E3 ubiquitin-protein ligase RNF13"/>
    <property type="match status" value="1"/>
</dbReference>
<evidence type="ECO:0000256" key="9">
    <source>
        <dbReference type="ARBA" id="ARBA00046288"/>
    </source>
</evidence>
<dbReference type="Gene3D" id="3.30.40.10">
    <property type="entry name" value="Zinc/RING finger domain, C3HC4 (zinc finger)"/>
    <property type="match status" value="1"/>
</dbReference>
<dbReference type="Pfam" id="PF13639">
    <property type="entry name" value="zf-RING_2"/>
    <property type="match status" value="1"/>
</dbReference>
<keyword evidence="4 10" id="KW-0863">Zinc-finger</keyword>
<evidence type="ECO:0000256" key="7">
    <source>
        <dbReference type="ARBA" id="ARBA00023136"/>
    </source>
</evidence>
<keyword evidence="8" id="KW-0325">Glycoprotein</keyword>
<keyword evidence="3" id="KW-0732">Signal</keyword>
<sequence length="712" mass="78910">LVPFTLLPPRYPKGTAACRVKRKRQTCERVRVKPTLAQKRITDGGRQGRRPCTPGAQTRSRAGAIYRVRIAIIGFVLGPIVAKHYRKRFCGLNMLPQSLIMVKGGYARRPMNRAAHRSPKFVHHRQYHHRLVMLVAMVLMLAQPCVRADILVYQMLNDQIIEEFRDLPATFGGEIPDSGLKVLADRADPPDGCTEMRPAPNITSKFAVVIARYNCSFEVKVRNAQQAGYAMVIVHNVGSNDLEHMSANHPQDLLIPSVFVGESAGRSIIEAYLYDHDYALVITDDIPFNISNNLIIPFAIVVGLCFIIMRVLQVLFMIIRCIRERRRRMRHRLPARVLRKIGIVKFAKGMRFDTCAICLEDFVENERLRVLPCRHAYHAICIDPWLTKNRRVCPICKRRVIVRGEARQRRYSSDSMSSTNADESTPLLNSTENSTSGSAAGVVTAPPATSSSSPVTAAVAPSGNSGAGAQTVAAAAPQRDQQQLQQNAAPDSHVMEVPPSDDDDEMLDDRNVPSARWLLRGRTSSQQQHQQQQQPQQQPLNESPYSPIGDNVVTPSRWRFFQRFFTRSTAQSDTEGNNIQEPPAPAQAPSPQPFSPTVPLGTGNNILNAHLSGSFHGSEDTTDDELLDAMQRDRTKQRQFRSAPDMPSTSVGARLGVAALPNVNFNPAGGGANAPVAPAESSSGGGAPRRYPRQPMPRHERRRNGNNNSHIV</sequence>
<dbReference type="GO" id="GO:0005737">
    <property type="term" value="C:cytoplasm"/>
    <property type="evidence" value="ECO:0007669"/>
    <property type="project" value="UniProtKB-ARBA"/>
</dbReference>
<reference evidence="14" key="1">
    <citation type="submission" date="2022-08" db="UniProtKB">
        <authorList>
            <consortium name="EnsemblMetazoa"/>
        </authorList>
    </citation>
    <scope>IDENTIFICATION</scope>
</reference>
<accession>A0A8W7PUI7</accession>
<dbReference type="SUPFAM" id="SSF57850">
    <property type="entry name" value="RING/U-box"/>
    <property type="match status" value="1"/>
</dbReference>
<evidence type="ECO:0000256" key="4">
    <source>
        <dbReference type="ARBA" id="ARBA00022771"/>
    </source>
</evidence>
<feature type="compositionally biased region" description="Low complexity" evidence="11">
    <location>
        <begin position="526"/>
        <end position="539"/>
    </location>
</feature>
<dbReference type="AlphaFoldDB" id="A0A8W7PUI7"/>
<evidence type="ECO:0000256" key="10">
    <source>
        <dbReference type="PROSITE-ProRule" id="PRU00175"/>
    </source>
</evidence>
<dbReference type="InterPro" id="IPR044744">
    <property type="entry name" value="ZNRF4/RNF13/RNF167_PA"/>
</dbReference>
<feature type="compositionally biased region" description="Pro residues" evidence="11">
    <location>
        <begin position="582"/>
        <end position="596"/>
    </location>
</feature>
<dbReference type="InterPro" id="IPR013083">
    <property type="entry name" value="Znf_RING/FYVE/PHD"/>
</dbReference>
<dbReference type="CDD" id="cd02123">
    <property type="entry name" value="PA_C_RZF_like"/>
    <property type="match status" value="1"/>
</dbReference>
<feature type="region of interest" description="Disordered" evidence="11">
    <location>
        <begin position="569"/>
        <end position="622"/>
    </location>
</feature>
<dbReference type="VEuPathDB" id="VectorBase:ACON2_033033"/>
<feature type="compositionally biased region" description="Low complexity" evidence="11">
    <location>
        <begin position="661"/>
        <end position="679"/>
    </location>
</feature>
<evidence type="ECO:0000256" key="1">
    <source>
        <dbReference type="ARBA" id="ARBA00022692"/>
    </source>
</evidence>
<dbReference type="GO" id="GO:0012505">
    <property type="term" value="C:endomembrane system"/>
    <property type="evidence" value="ECO:0007669"/>
    <property type="project" value="UniProtKB-SubCell"/>
</dbReference>
<keyword evidence="7 12" id="KW-0472">Membrane</keyword>
<protein>
    <recommendedName>
        <fullName evidence="13">RING-type domain-containing protein</fullName>
    </recommendedName>
</protein>
<name>A0A8W7PUI7_ANOCL</name>
<evidence type="ECO:0000256" key="5">
    <source>
        <dbReference type="ARBA" id="ARBA00022833"/>
    </source>
</evidence>
<dbReference type="InterPro" id="IPR003137">
    <property type="entry name" value="PA_domain"/>
</dbReference>
<organism evidence="14">
    <name type="scientific">Anopheles coluzzii</name>
    <name type="common">African malaria mosquito</name>
    <dbReference type="NCBI Taxonomy" id="1518534"/>
    <lineage>
        <taxon>Eukaryota</taxon>
        <taxon>Metazoa</taxon>
        <taxon>Ecdysozoa</taxon>
        <taxon>Arthropoda</taxon>
        <taxon>Hexapoda</taxon>
        <taxon>Insecta</taxon>
        <taxon>Pterygota</taxon>
        <taxon>Neoptera</taxon>
        <taxon>Endopterygota</taxon>
        <taxon>Diptera</taxon>
        <taxon>Nematocera</taxon>
        <taxon>Culicoidea</taxon>
        <taxon>Culicidae</taxon>
        <taxon>Anophelinae</taxon>
        <taxon>Anopheles</taxon>
    </lineage>
</organism>
<dbReference type="GO" id="GO:0008270">
    <property type="term" value="F:zinc ion binding"/>
    <property type="evidence" value="ECO:0007669"/>
    <property type="project" value="UniProtKB-KW"/>
</dbReference>
<proteinExistence type="predicted"/>